<proteinExistence type="predicted"/>
<gene>
    <name evidence="1" type="ORF">HMPREF9469_05603</name>
</gene>
<protein>
    <recommendedName>
        <fullName evidence="3">DUF2877 domain-containing protein</fullName>
    </recommendedName>
</protein>
<dbReference type="eggNOG" id="ENOG502ZCE5">
    <property type="taxonomic scope" value="Bacteria"/>
</dbReference>
<dbReference type="HOGENOM" id="CLU_072005_1_0_9"/>
<dbReference type="PATRIC" id="fig|742733.3.peg.5751"/>
<sequence length="278" mass="30891">MESKIQPAFDISAVHVSRSFLTLPDTNDYEVHSVYSSGFNLRAGRYLCFVGNKNNEQLPFGVILPLYDYQALLASGLERGNAMAWDKSSRCLISSNGLIRLGQGIVYDSRVVSCNLSHSGIRTAVSILEPYGICSDNARTDFTLPLFRAIRDRNRNRIREGVRYYLGRGRGLTPSGDDMLLGMLFINMACGKGECVLQEEVAAQLREGITTDISLSNLHAALEGLYCGSLLRFLDAVRCNHREDMHRAALAIHQFGHSSGDDMLFGILFQLKQMDLSL</sequence>
<dbReference type="EMBL" id="ADLJ01000052">
    <property type="protein sequence ID" value="EHE95463.1"/>
    <property type="molecule type" value="Genomic_DNA"/>
</dbReference>
<dbReference type="Proteomes" id="UP000003763">
    <property type="component" value="Unassembled WGS sequence"/>
</dbReference>
<evidence type="ECO:0000313" key="1">
    <source>
        <dbReference type="EMBL" id="EHE95463.1"/>
    </source>
</evidence>
<accession>G5HSP1</accession>
<dbReference type="RefSeq" id="WP_007870426.1">
    <property type="nucleotide sequence ID" value="NZ_JH376432.1"/>
</dbReference>
<name>G5HSP1_9FIRM</name>
<dbReference type="AlphaFoldDB" id="G5HSP1"/>
<dbReference type="InterPro" id="IPR021530">
    <property type="entry name" value="AllH-like"/>
</dbReference>
<reference evidence="1 2" key="1">
    <citation type="submission" date="2011-08" db="EMBL/GenBank/DDBJ databases">
        <title>The Genome Sequence of Clostridium citroniae WAL-17108.</title>
        <authorList>
            <consortium name="The Broad Institute Genome Sequencing Platform"/>
            <person name="Earl A."/>
            <person name="Ward D."/>
            <person name="Feldgarden M."/>
            <person name="Gevers D."/>
            <person name="Finegold S.M."/>
            <person name="Summanen P.H."/>
            <person name="Molitoris D.R."/>
            <person name="Vaisanen M.L."/>
            <person name="Daigneault M."/>
            <person name="Allen-Vercoe E."/>
            <person name="Young S.K."/>
            <person name="Zeng Q."/>
            <person name="Gargeya S."/>
            <person name="Fitzgerald M."/>
            <person name="Haas B."/>
            <person name="Abouelleil A."/>
            <person name="Alvarado L."/>
            <person name="Arachchi H.M."/>
            <person name="Berlin A."/>
            <person name="Brown A."/>
            <person name="Chapman S.B."/>
            <person name="Chen Z."/>
            <person name="Dunbar C."/>
            <person name="Freedman E."/>
            <person name="Gearin G."/>
            <person name="Gellesch M."/>
            <person name="Goldberg J."/>
            <person name="Griggs A."/>
            <person name="Gujja S."/>
            <person name="Heiman D."/>
            <person name="Howarth C."/>
            <person name="Larson L."/>
            <person name="Lui A."/>
            <person name="MacDonald P.J.P."/>
            <person name="Montmayeur A."/>
            <person name="Murphy C."/>
            <person name="Neiman D."/>
            <person name="Pearson M."/>
            <person name="Priest M."/>
            <person name="Roberts A."/>
            <person name="Saif S."/>
            <person name="Shea T."/>
            <person name="Shenoy N."/>
            <person name="Sisk P."/>
            <person name="Stolte C."/>
            <person name="Sykes S."/>
            <person name="Wortman J."/>
            <person name="Nusbaum C."/>
            <person name="Birren B."/>
        </authorList>
    </citation>
    <scope>NUCLEOTIDE SEQUENCE [LARGE SCALE GENOMIC DNA]</scope>
    <source>
        <strain evidence="1 2">WAL-17108</strain>
    </source>
</reference>
<organism evidence="1 2">
    <name type="scientific">[Clostridium] citroniae WAL-17108</name>
    <dbReference type="NCBI Taxonomy" id="742733"/>
    <lineage>
        <taxon>Bacteria</taxon>
        <taxon>Bacillati</taxon>
        <taxon>Bacillota</taxon>
        <taxon>Clostridia</taxon>
        <taxon>Lachnospirales</taxon>
        <taxon>Lachnospiraceae</taxon>
        <taxon>Enterocloster</taxon>
    </lineage>
</organism>
<dbReference type="Pfam" id="PF11392">
    <property type="entry name" value="AllH"/>
    <property type="match status" value="1"/>
</dbReference>
<evidence type="ECO:0008006" key="3">
    <source>
        <dbReference type="Google" id="ProtNLM"/>
    </source>
</evidence>
<evidence type="ECO:0000313" key="2">
    <source>
        <dbReference type="Proteomes" id="UP000003763"/>
    </source>
</evidence>
<comment type="caution">
    <text evidence="1">The sequence shown here is derived from an EMBL/GenBank/DDBJ whole genome shotgun (WGS) entry which is preliminary data.</text>
</comment>